<feature type="region of interest" description="Disordered" evidence="1">
    <location>
        <begin position="1"/>
        <end position="109"/>
    </location>
</feature>
<gene>
    <name evidence="2" type="ORF">PVAP13_6NG010531</name>
</gene>
<comment type="caution">
    <text evidence="2">The sequence shown here is derived from an EMBL/GenBank/DDBJ whole genome shotgun (WGS) entry which is preliminary data.</text>
</comment>
<name>A0A8T0QSR4_PANVG</name>
<evidence type="ECO:0000313" key="3">
    <source>
        <dbReference type="Proteomes" id="UP000823388"/>
    </source>
</evidence>
<dbReference type="AlphaFoldDB" id="A0A8T0QSR4"/>
<evidence type="ECO:0000256" key="1">
    <source>
        <dbReference type="SAM" id="MobiDB-lite"/>
    </source>
</evidence>
<reference evidence="2" key="1">
    <citation type="submission" date="2020-05" db="EMBL/GenBank/DDBJ databases">
        <title>WGS assembly of Panicum virgatum.</title>
        <authorList>
            <person name="Lovell J.T."/>
            <person name="Jenkins J."/>
            <person name="Shu S."/>
            <person name="Juenger T.E."/>
            <person name="Schmutz J."/>
        </authorList>
    </citation>
    <scope>NUCLEOTIDE SEQUENCE</scope>
    <source>
        <strain evidence="2">AP13</strain>
    </source>
</reference>
<sequence length="124" mass="13285">MRRRSSSRPHVDPQPALAHVHHCGSPSTSSARHAVPAAQPYASPGCRADAAPTPPCPRRPNLILEVRAPTSSSSAPRRRPAPAPCAAATTSSPAPRPDVALHRPRPPRVHSWYQDLGVRLVKAR</sequence>
<feature type="compositionally biased region" description="Low complexity" evidence="1">
    <location>
        <begin position="84"/>
        <end position="93"/>
    </location>
</feature>
<dbReference type="EMBL" id="CM029048">
    <property type="protein sequence ID" value="KAG2576157.1"/>
    <property type="molecule type" value="Genomic_DNA"/>
</dbReference>
<accession>A0A8T0QSR4</accession>
<proteinExistence type="predicted"/>
<dbReference type="EMBL" id="CM029048">
    <property type="protein sequence ID" value="KAG2576158.1"/>
    <property type="molecule type" value="Genomic_DNA"/>
</dbReference>
<keyword evidence="3" id="KW-1185">Reference proteome</keyword>
<organism evidence="2 3">
    <name type="scientific">Panicum virgatum</name>
    <name type="common">Blackwell switchgrass</name>
    <dbReference type="NCBI Taxonomy" id="38727"/>
    <lineage>
        <taxon>Eukaryota</taxon>
        <taxon>Viridiplantae</taxon>
        <taxon>Streptophyta</taxon>
        <taxon>Embryophyta</taxon>
        <taxon>Tracheophyta</taxon>
        <taxon>Spermatophyta</taxon>
        <taxon>Magnoliopsida</taxon>
        <taxon>Liliopsida</taxon>
        <taxon>Poales</taxon>
        <taxon>Poaceae</taxon>
        <taxon>PACMAD clade</taxon>
        <taxon>Panicoideae</taxon>
        <taxon>Panicodae</taxon>
        <taxon>Paniceae</taxon>
        <taxon>Panicinae</taxon>
        <taxon>Panicum</taxon>
        <taxon>Panicum sect. Hiantes</taxon>
    </lineage>
</organism>
<evidence type="ECO:0000313" key="2">
    <source>
        <dbReference type="EMBL" id="KAG2576157.1"/>
    </source>
</evidence>
<dbReference type="Proteomes" id="UP000823388">
    <property type="component" value="Chromosome 6N"/>
</dbReference>
<protein>
    <submittedName>
        <fullName evidence="2">Uncharacterized protein</fullName>
    </submittedName>
</protein>